<evidence type="ECO:0008006" key="4">
    <source>
        <dbReference type="Google" id="ProtNLM"/>
    </source>
</evidence>
<organism evidence="2 3">
    <name type="scientific">Sphingomonas crocodyli</name>
    <dbReference type="NCBI Taxonomy" id="1979270"/>
    <lineage>
        <taxon>Bacteria</taxon>
        <taxon>Pseudomonadati</taxon>
        <taxon>Pseudomonadota</taxon>
        <taxon>Alphaproteobacteria</taxon>
        <taxon>Sphingomonadales</taxon>
        <taxon>Sphingomonadaceae</taxon>
        <taxon>Sphingomonas</taxon>
    </lineage>
</organism>
<protein>
    <recommendedName>
        <fullName evidence="4">Flagellar assembly protein FliH/Type III secretion system HrpE domain-containing protein</fullName>
    </recommendedName>
</protein>
<comment type="caution">
    <text evidence="2">The sequence shown here is derived from an EMBL/GenBank/DDBJ whole genome shotgun (WGS) entry which is preliminary data.</text>
</comment>
<feature type="region of interest" description="Disordered" evidence="1">
    <location>
        <begin position="1"/>
        <end position="64"/>
    </location>
</feature>
<dbReference type="Proteomes" id="UP000282971">
    <property type="component" value="Unassembled WGS sequence"/>
</dbReference>
<feature type="compositionally biased region" description="Basic and acidic residues" evidence="1">
    <location>
        <begin position="49"/>
        <end position="59"/>
    </location>
</feature>
<accession>A0A437MAI5</accession>
<dbReference type="RefSeq" id="WP_127744228.1">
    <property type="nucleotide sequence ID" value="NZ_SACN01000001.1"/>
</dbReference>
<evidence type="ECO:0000313" key="2">
    <source>
        <dbReference type="EMBL" id="RVT94654.1"/>
    </source>
</evidence>
<reference evidence="2 3" key="1">
    <citation type="submission" date="2019-01" db="EMBL/GenBank/DDBJ databases">
        <authorList>
            <person name="Chen W.-M."/>
        </authorList>
    </citation>
    <scope>NUCLEOTIDE SEQUENCE [LARGE SCALE GENOMIC DNA]</scope>
    <source>
        <strain evidence="2 3">CCP-7</strain>
    </source>
</reference>
<sequence>MSNLWHPELSAGATRTEPWARPSVGGGFTPWTESRNPGRRAADRGFVATDRRAASHDDEAPVAEPAPDVDQMVADAFAAGFDQGREVVMAEFAAERQALAALMRATEALQAEPAAPLAAILAETVARFVKQVVGEVQVDVETLRERAIDLAELITAESGPARLRLHPDDIERLQGLDLPLPTAPDHHLMPGSIVLESGEGWIEDGPQVRLAKLRQQLDNMGLPR</sequence>
<evidence type="ECO:0000256" key="1">
    <source>
        <dbReference type="SAM" id="MobiDB-lite"/>
    </source>
</evidence>
<dbReference type="OrthoDB" id="7449114at2"/>
<dbReference type="AlphaFoldDB" id="A0A437MAI5"/>
<gene>
    <name evidence="2" type="ORF">EOD43_12705</name>
</gene>
<proteinExistence type="predicted"/>
<dbReference type="EMBL" id="SACN01000001">
    <property type="protein sequence ID" value="RVT94654.1"/>
    <property type="molecule type" value="Genomic_DNA"/>
</dbReference>
<evidence type="ECO:0000313" key="3">
    <source>
        <dbReference type="Proteomes" id="UP000282971"/>
    </source>
</evidence>
<keyword evidence="3" id="KW-1185">Reference proteome</keyword>
<name>A0A437MAI5_9SPHN</name>